<dbReference type="AlphaFoldDB" id="A0A3M2LE57"/>
<keyword evidence="1" id="KW-0808">Transferase</keyword>
<dbReference type="InterPro" id="IPR016039">
    <property type="entry name" value="Thiolase-like"/>
</dbReference>
<feature type="domain" description="Beta-ketoacyl-[acyl-carrier-protein] synthase III C-terminal" evidence="3">
    <location>
        <begin position="262"/>
        <end position="343"/>
    </location>
</feature>
<accession>A0A3M2LE57</accession>
<dbReference type="PANTHER" id="PTHR34069:SF3">
    <property type="entry name" value="ACYL-COA:ACYL-COA ALKYLTRANSFERASE"/>
    <property type="match status" value="1"/>
</dbReference>
<name>A0A3M2LE57_9NOCA</name>
<dbReference type="GO" id="GO:0006633">
    <property type="term" value="P:fatty acid biosynthetic process"/>
    <property type="evidence" value="ECO:0007669"/>
    <property type="project" value="InterPro"/>
</dbReference>
<dbReference type="OrthoDB" id="9788274at2"/>
<comment type="caution">
    <text evidence="5">The sequence shown here is derived from an EMBL/GenBank/DDBJ whole genome shotgun (WGS) entry which is preliminary data.</text>
</comment>
<evidence type="ECO:0000313" key="5">
    <source>
        <dbReference type="EMBL" id="RMI35811.1"/>
    </source>
</evidence>
<keyword evidence="2" id="KW-0012">Acyltransferase</keyword>
<evidence type="ECO:0000259" key="3">
    <source>
        <dbReference type="Pfam" id="PF08541"/>
    </source>
</evidence>
<dbReference type="InterPro" id="IPR013747">
    <property type="entry name" value="ACP_syn_III_C"/>
</dbReference>
<proteinExistence type="predicted"/>
<keyword evidence="6" id="KW-1185">Reference proteome</keyword>
<organism evidence="5 6">
    <name type="scientific">Nocardia stercoris</name>
    <dbReference type="NCBI Taxonomy" id="2483361"/>
    <lineage>
        <taxon>Bacteria</taxon>
        <taxon>Bacillati</taxon>
        <taxon>Actinomycetota</taxon>
        <taxon>Actinomycetes</taxon>
        <taxon>Mycobacteriales</taxon>
        <taxon>Nocardiaceae</taxon>
        <taxon>Nocardia</taxon>
    </lineage>
</organism>
<dbReference type="Pfam" id="PF08545">
    <property type="entry name" value="ACP_syn_III"/>
    <property type="match status" value="1"/>
</dbReference>
<dbReference type="Pfam" id="PF08541">
    <property type="entry name" value="ACP_syn_III_C"/>
    <property type="match status" value="1"/>
</dbReference>
<sequence length="355" mass="37701">MERGVMRSRIEAIGAYLPDREVTTAELMGRLAIDSPPDLERITGVRTRRVRGTDADGRPEDSYSITLAAARSALAASAYSATDLDVVITCSITRTRGTKFQLEPSFALTVRNALGAHRALHFDVANACAGMMTGILVLDRMIRSGAVRRGLVVSGECITPIADTAVAEISEKYDLQFASLSVGDAGAAVVLDDSGVDGDCVDYIELNTSAAFAEACIGMPSDQRPDLALYTDNRALHTEGRYLLGVYQFQDFLAARGSSFPAENYDYVVHHQFSAPAVELIDKIAERELGAPMPPGLAVLEKYGNTASTAHFVVLHDALRAGTIAPGSKVWMVPAASGVVTGFLSVTVGATRVGA</sequence>
<dbReference type="Proteomes" id="UP000279275">
    <property type="component" value="Unassembled WGS sequence"/>
</dbReference>
<dbReference type="Gene3D" id="3.40.47.10">
    <property type="match status" value="2"/>
</dbReference>
<evidence type="ECO:0000313" key="6">
    <source>
        <dbReference type="Proteomes" id="UP000279275"/>
    </source>
</evidence>
<feature type="domain" description="Beta-ketoacyl-[acyl-carrier-protein] synthase III N-terminal" evidence="4">
    <location>
        <begin position="122"/>
        <end position="197"/>
    </location>
</feature>
<dbReference type="EMBL" id="RFFH01000001">
    <property type="protein sequence ID" value="RMI35811.1"/>
    <property type="molecule type" value="Genomic_DNA"/>
</dbReference>
<gene>
    <name evidence="5" type="ORF">EBN03_03455</name>
</gene>
<evidence type="ECO:0000256" key="2">
    <source>
        <dbReference type="ARBA" id="ARBA00023315"/>
    </source>
</evidence>
<dbReference type="GO" id="GO:0044550">
    <property type="term" value="P:secondary metabolite biosynthetic process"/>
    <property type="evidence" value="ECO:0007669"/>
    <property type="project" value="TreeGrafter"/>
</dbReference>
<protein>
    <submittedName>
        <fullName evidence="5">3-oxoacyl-ACP synthase</fullName>
    </submittedName>
</protein>
<dbReference type="GO" id="GO:0004315">
    <property type="term" value="F:3-oxoacyl-[acyl-carrier-protein] synthase activity"/>
    <property type="evidence" value="ECO:0007669"/>
    <property type="project" value="InterPro"/>
</dbReference>
<evidence type="ECO:0000259" key="4">
    <source>
        <dbReference type="Pfam" id="PF08545"/>
    </source>
</evidence>
<dbReference type="InterPro" id="IPR013751">
    <property type="entry name" value="ACP_syn_III_N"/>
</dbReference>
<dbReference type="SUPFAM" id="SSF53901">
    <property type="entry name" value="Thiolase-like"/>
    <property type="match status" value="2"/>
</dbReference>
<reference evidence="5 6" key="1">
    <citation type="submission" date="2018-10" db="EMBL/GenBank/DDBJ databases">
        <title>Isolation from cow dung.</title>
        <authorList>
            <person name="Ling L."/>
        </authorList>
    </citation>
    <scope>NUCLEOTIDE SEQUENCE [LARGE SCALE GENOMIC DNA]</scope>
    <source>
        <strain evidence="5 6">NEAU-LL90</strain>
    </source>
</reference>
<evidence type="ECO:0000256" key="1">
    <source>
        <dbReference type="ARBA" id="ARBA00022679"/>
    </source>
</evidence>
<dbReference type="PANTHER" id="PTHR34069">
    <property type="entry name" value="3-OXOACYL-[ACYL-CARRIER-PROTEIN] SYNTHASE 3"/>
    <property type="match status" value="1"/>
</dbReference>